<dbReference type="Pfam" id="PF20911">
    <property type="entry name" value="GP7"/>
    <property type="match status" value="1"/>
</dbReference>
<protein>
    <submittedName>
        <fullName evidence="1">Uncharacterized protein</fullName>
    </submittedName>
</protein>
<feature type="non-terminal residue" evidence="1">
    <location>
        <position position="148"/>
    </location>
</feature>
<dbReference type="EMBL" id="BARS01037694">
    <property type="protein sequence ID" value="GAG14906.1"/>
    <property type="molecule type" value="Genomic_DNA"/>
</dbReference>
<dbReference type="InterPro" id="IPR048813">
    <property type="entry name" value="GP7-like"/>
</dbReference>
<reference evidence="1" key="1">
    <citation type="journal article" date="2014" name="Front. Microbiol.">
        <title>High frequency of phylogenetically diverse reductive dehalogenase-homologous genes in deep subseafloor sedimentary metagenomes.</title>
        <authorList>
            <person name="Kawai M."/>
            <person name="Futagami T."/>
            <person name="Toyoda A."/>
            <person name="Takaki Y."/>
            <person name="Nishi S."/>
            <person name="Hori S."/>
            <person name="Arai W."/>
            <person name="Tsubouchi T."/>
            <person name="Morono Y."/>
            <person name="Uchiyama I."/>
            <person name="Ito T."/>
            <person name="Fujiyama A."/>
            <person name="Inagaki F."/>
            <person name="Takami H."/>
        </authorList>
    </citation>
    <scope>NUCLEOTIDE SEQUENCE</scope>
    <source>
        <strain evidence="1">Expedition CK06-06</strain>
    </source>
</reference>
<dbReference type="NCBIfam" id="NF045672">
    <property type="entry name" value="MCP_gp7_epsi_15"/>
    <property type="match status" value="1"/>
</dbReference>
<comment type="caution">
    <text evidence="1">The sequence shown here is derived from an EMBL/GenBank/DDBJ whole genome shotgun (WGS) entry which is preliminary data.</text>
</comment>
<name>X0WQF5_9ZZZZ</name>
<dbReference type="AlphaFoldDB" id="X0WQF5"/>
<proteinExistence type="predicted"/>
<accession>X0WQF5</accession>
<sequence>MAIDTRAQLTLLELAKRTNLGSLISIVEVLDEENEWLEDAVWVEANQTMTHITTRRTSVPTGKWRKINEGITPSSSSTKQLTEGIGILEDYSRVDKLLAELSGDVEAFRSSEDLAFMSGMGQTLSDTLFKGTETIAAVASAPYGDTEG</sequence>
<gene>
    <name evidence="1" type="ORF">S01H1_57764</name>
</gene>
<organism evidence="1">
    <name type="scientific">marine sediment metagenome</name>
    <dbReference type="NCBI Taxonomy" id="412755"/>
    <lineage>
        <taxon>unclassified sequences</taxon>
        <taxon>metagenomes</taxon>
        <taxon>ecological metagenomes</taxon>
    </lineage>
</organism>
<evidence type="ECO:0000313" key="1">
    <source>
        <dbReference type="EMBL" id="GAG14906.1"/>
    </source>
</evidence>